<evidence type="ECO:0008006" key="4">
    <source>
        <dbReference type="Google" id="ProtNLM"/>
    </source>
</evidence>
<dbReference type="RefSeq" id="WP_275474212.1">
    <property type="nucleotide sequence ID" value="NZ_CP162940.1"/>
</dbReference>
<name>A0ABV5ALW9_9BACL</name>
<dbReference type="EMBL" id="JBDXSU010000053">
    <property type="protein sequence ID" value="MFB5193236.1"/>
    <property type="molecule type" value="Genomic_DNA"/>
</dbReference>
<accession>A0ABV5ALW9</accession>
<organism evidence="2 3">
    <name type="scientific">Alicyclobacillus fastidiosus</name>
    <dbReference type="NCBI Taxonomy" id="392011"/>
    <lineage>
        <taxon>Bacteria</taxon>
        <taxon>Bacillati</taxon>
        <taxon>Bacillota</taxon>
        <taxon>Bacilli</taxon>
        <taxon>Bacillales</taxon>
        <taxon>Alicyclobacillaceae</taxon>
        <taxon>Alicyclobacillus</taxon>
    </lineage>
</organism>
<sequence length="63" mass="6756">MTKMSEKAWVWCLIPAGITASLAGAIVGSRIAANRAQSQQNPDGQNGSWGNNRGQRKDALFPQ</sequence>
<proteinExistence type="predicted"/>
<feature type="compositionally biased region" description="Polar residues" evidence="1">
    <location>
        <begin position="35"/>
        <end position="53"/>
    </location>
</feature>
<gene>
    <name evidence="2" type="ORF">KKP3000_003529</name>
</gene>
<evidence type="ECO:0000313" key="2">
    <source>
        <dbReference type="EMBL" id="MFB5193236.1"/>
    </source>
</evidence>
<dbReference type="Proteomes" id="UP001579974">
    <property type="component" value="Unassembled WGS sequence"/>
</dbReference>
<comment type="caution">
    <text evidence="2">The sequence shown here is derived from an EMBL/GenBank/DDBJ whole genome shotgun (WGS) entry which is preliminary data.</text>
</comment>
<reference evidence="2 3" key="1">
    <citation type="journal article" date="2024" name="Int. J. Mol. Sci.">
        <title>Exploration of Alicyclobacillus spp. Genome in Search of Antibiotic Resistance.</title>
        <authorList>
            <person name="Bucka-Kolendo J."/>
            <person name="Kiousi D.E."/>
            <person name="Dekowska A."/>
            <person name="Mikolajczuk-Szczyrba A."/>
            <person name="Karadedos D.M."/>
            <person name="Michael P."/>
            <person name="Galanis A."/>
            <person name="Sokolowska B."/>
        </authorList>
    </citation>
    <scope>NUCLEOTIDE SEQUENCE [LARGE SCALE GENOMIC DNA]</scope>
    <source>
        <strain evidence="2 3">KKP 3000</strain>
    </source>
</reference>
<protein>
    <recommendedName>
        <fullName evidence="4">YtxH domain-containing protein</fullName>
    </recommendedName>
</protein>
<evidence type="ECO:0000256" key="1">
    <source>
        <dbReference type="SAM" id="MobiDB-lite"/>
    </source>
</evidence>
<keyword evidence="3" id="KW-1185">Reference proteome</keyword>
<feature type="region of interest" description="Disordered" evidence="1">
    <location>
        <begin position="34"/>
        <end position="63"/>
    </location>
</feature>
<evidence type="ECO:0000313" key="3">
    <source>
        <dbReference type="Proteomes" id="UP001579974"/>
    </source>
</evidence>